<dbReference type="AlphaFoldDB" id="A0A6I6MXB3"/>
<dbReference type="KEGG" id="sbro:GQF42_01945"/>
<gene>
    <name evidence="2" type="ORF">GQF42_01945</name>
</gene>
<dbReference type="Proteomes" id="UP000436138">
    <property type="component" value="Chromosome"/>
</dbReference>
<evidence type="ECO:0000256" key="1">
    <source>
        <dbReference type="SAM" id="MobiDB-lite"/>
    </source>
</evidence>
<feature type="region of interest" description="Disordered" evidence="1">
    <location>
        <begin position="1"/>
        <end position="24"/>
    </location>
</feature>
<dbReference type="RefSeq" id="WP_158917075.1">
    <property type="nucleotide sequence ID" value="NZ_CP047020.1"/>
</dbReference>
<name>A0A6I6MXB3_9ACTN</name>
<evidence type="ECO:0000313" key="3">
    <source>
        <dbReference type="Proteomes" id="UP000436138"/>
    </source>
</evidence>
<evidence type="ECO:0000313" key="2">
    <source>
        <dbReference type="EMBL" id="QHA02250.1"/>
    </source>
</evidence>
<dbReference type="EMBL" id="CP047020">
    <property type="protein sequence ID" value="QHA02250.1"/>
    <property type="molecule type" value="Genomic_DNA"/>
</dbReference>
<keyword evidence="3" id="KW-1185">Reference proteome</keyword>
<proteinExistence type="predicted"/>
<organism evidence="2 3">
    <name type="scientific">Streptomyces broussonetiae</name>
    <dbReference type="NCBI Taxonomy" id="2686304"/>
    <lineage>
        <taxon>Bacteria</taxon>
        <taxon>Bacillati</taxon>
        <taxon>Actinomycetota</taxon>
        <taxon>Actinomycetes</taxon>
        <taxon>Kitasatosporales</taxon>
        <taxon>Streptomycetaceae</taxon>
        <taxon>Streptomyces</taxon>
    </lineage>
</organism>
<protein>
    <submittedName>
        <fullName evidence="2">Uncharacterized protein</fullName>
    </submittedName>
</protein>
<sequence length="107" mass="11605">MSTPVPRSRRLRVPAPGAATPRQPVDWAKVGRRSVRWRATGMTATEAAAALEEAVMNFQNRTSPGGQSIAGRMQPHVFLSIVEMKNGRCKTFFTPLTQVNVPGNGGM</sequence>
<accession>A0A6I6MXB3</accession>
<reference evidence="2 3" key="1">
    <citation type="submission" date="2019-12" db="EMBL/GenBank/DDBJ databases">
        <title>Streptomyces sp. strain T44 isolated from rhizosphere soil of Broussonetia papyrifera.</title>
        <authorList>
            <person name="Mo P."/>
        </authorList>
    </citation>
    <scope>NUCLEOTIDE SEQUENCE [LARGE SCALE GENOMIC DNA]</scope>
    <source>
        <strain evidence="2 3">T44</strain>
    </source>
</reference>